<evidence type="ECO:0000313" key="3">
    <source>
        <dbReference type="EMBL" id="CDS19628.1"/>
    </source>
</evidence>
<evidence type="ECO:0000256" key="2">
    <source>
        <dbReference type="SAM" id="SignalP"/>
    </source>
</evidence>
<gene>
    <name evidence="3" type="ORF">EgrG_000495600</name>
</gene>
<feature type="region of interest" description="Disordered" evidence="1">
    <location>
        <begin position="45"/>
        <end position="85"/>
    </location>
</feature>
<reference evidence="3" key="2">
    <citation type="submission" date="2014-06" db="EMBL/GenBank/DDBJ databases">
        <authorList>
            <person name="Aslett M."/>
        </authorList>
    </citation>
    <scope>NUCLEOTIDE SEQUENCE</scope>
</reference>
<feature type="signal peptide" evidence="2">
    <location>
        <begin position="1"/>
        <end position="19"/>
    </location>
</feature>
<feature type="compositionally biased region" description="Polar residues" evidence="1">
    <location>
        <begin position="73"/>
        <end position="85"/>
    </location>
</feature>
<sequence length="85" mass="9041">MMVIFFNVSLHLPPPLLLACAHKTATSFSPSLGVACQDVFPSIPSHSSLSSLRSSSSSSSSSFLEDEGKVSRKQSSNRSHCTSLL</sequence>
<evidence type="ECO:0000313" key="4">
    <source>
        <dbReference type="Proteomes" id="UP000492820"/>
    </source>
</evidence>
<organism evidence="3">
    <name type="scientific">Echinococcus granulosus</name>
    <name type="common">Hydatid tapeworm</name>
    <dbReference type="NCBI Taxonomy" id="6210"/>
    <lineage>
        <taxon>Eukaryota</taxon>
        <taxon>Metazoa</taxon>
        <taxon>Spiralia</taxon>
        <taxon>Lophotrochozoa</taxon>
        <taxon>Platyhelminthes</taxon>
        <taxon>Cestoda</taxon>
        <taxon>Eucestoda</taxon>
        <taxon>Cyclophyllidea</taxon>
        <taxon>Taeniidae</taxon>
        <taxon>Echinococcus</taxon>
        <taxon>Echinococcus granulosus group</taxon>
    </lineage>
</organism>
<reference evidence="5" key="3">
    <citation type="submission" date="2020-10" db="UniProtKB">
        <authorList>
            <consortium name="WormBaseParasite"/>
        </authorList>
    </citation>
    <scope>IDENTIFICATION</scope>
</reference>
<dbReference type="Proteomes" id="UP000492820">
    <property type="component" value="Unassembled WGS sequence"/>
</dbReference>
<name>A0A068WPP1_ECHGR</name>
<dbReference type="WBParaSite" id="EgrG_000495600">
    <property type="protein sequence ID" value="EgrG_000495600"/>
    <property type="gene ID" value="EgrG_000495600"/>
</dbReference>
<protein>
    <submittedName>
        <fullName evidence="3 5">Expressed protein</fullName>
    </submittedName>
</protein>
<proteinExistence type="predicted"/>
<keyword evidence="2" id="KW-0732">Signal</keyword>
<dbReference type="AlphaFoldDB" id="A0A068WPP1"/>
<feature type="compositionally biased region" description="Low complexity" evidence="1">
    <location>
        <begin position="45"/>
        <end position="62"/>
    </location>
</feature>
<accession>A0A068WPP1</accession>
<feature type="chain" id="PRO_5036289594" evidence="2">
    <location>
        <begin position="20"/>
        <end position="85"/>
    </location>
</feature>
<reference evidence="3 4" key="1">
    <citation type="journal article" date="2013" name="Nature">
        <title>The genomes of four tapeworm species reveal adaptations to parasitism.</title>
        <authorList>
            <person name="Tsai I.J."/>
            <person name="Zarowiecki M."/>
            <person name="Holroyd N."/>
            <person name="Garciarrubio A."/>
            <person name="Sanchez-Flores A."/>
            <person name="Brooks K.L."/>
            <person name="Tracey A."/>
            <person name="Bobes R.J."/>
            <person name="Fragoso G."/>
            <person name="Sciutto E."/>
            <person name="Aslett M."/>
            <person name="Beasley H."/>
            <person name="Bennett H.M."/>
            <person name="Cai J."/>
            <person name="Camicia F."/>
            <person name="Clark R."/>
            <person name="Cucher M."/>
            <person name="De Silva N."/>
            <person name="Day T.A."/>
            <person name="Deplazes P."/>
            <person name="Estrada K."/>
            <person name="Fernandez C."/>
            <person name="Holland P.W."/>
            <person name="Hou J."/>
            <person name="Hu S."/>
            <person name="Huckvale T."/>
            <person name="Hung S.S."/>
            <person name="Kamenetzky L."/>
            <person name="Keane J.A."/>
            <person name="Kiss F."/>
            <person name="Koziol U."/>
            <person name="Lambert O."/>
            <person name="Liu K."/>
            <person name="Luo X."/>
            <person name="Luo Y."/>
            <person name="Macchiaroli N."/>
            <person name="Nichol S."/>
            <person name="Paps J."/>
            <person name="Parkinson J."/>
            <person name="Pouchkina-Stantcheva N."/>
            <person name="Riddiford N."/>
            <person name="Rosenzvit M."/>
            <person name="Salinas G."/>
            <person name="Wasmuth J.D."/>
            <person name="Zamanian M."/>
            <person name="Zheng Y."/>
            <person name="Cai X."/>
            <person name="Soberon X."/>
            <person name="Olson P.D."/>
            <person name="Laclette J.P."/>
            <person name="Brehm K."/>
            <person name="Berriman M."/>
            <person name="Garciarrubio A."/>
            <person name="Bobes R.J."/>
            <person name="Fragoso G."/>
            <person name="Sanchez-Flores A."/>
            <person name="Estrada K."/>
            <person name="Cevallos M.A."/>
            <person name="Morett E."/>
            <person name="Gonzalez V."/>
            <person name="Portillo T."/>
            <person name="Ochoa-Leyva A."/>
            <person name="Jose M.V."/>
            <person name="Sciutto E."/>
            <person name="Landa A."/>
            <person name="Jimenez L."/>
            <person name="Valdes V."/>
            <person name="Carrero J.C."/>
            <person name="Larralde C."/>
            <person name="Morales-Montor J."/>
            <person name="Limon-Lason J."/>
            <person name="Soberon X."/>
            <person name="Laclette J.P."/>
        </authorList>
    </citation>
    <scope>NUCLEOTIDE SEQUENCE [LARGE SCALE GENOMIC DNA]</scope>
</reference>
<evidence type="ECO:0000256" key="1">
    <source>
        <dbReference type="SAM" id="MobiDB-lite"/>
    </source>
</evidence>
<evidence type="ECO:0000313" key="5">
    <source>
        <dbReference type="WBParaSite" id="EgrG_000495600"/>
    </source>
</evidence>
<dbReference type="EMBL" id="LK028579">
    <property type="protein sequence ID" value="CDS19628.1"/>
    <property type="molecule type" value="Genomic_DNA"/>
</dbReference>